<name>A0ABQ3N9G1_9BACI</name>
<dbReference type="PANTHER" id="PTHR40050">
    <property type="entry name" value="INNER SPORE COAT PROTEIN H"/>
    <property type="match status" value="1"/>
</dbReference>
<gene>
    <name evidence="1" type="primary">cotH</name>
    <name evidence="1" type="ORF">AM1BK_28830</name>
</gene>
<comment type="caution">
    <text evidence="1">The sequence shown here is derived from an EMBL/GenBank/DDBJ whole genome shotgun (WGS) entry which is preliminary data.</text>
</comment>
<dbReference type="PANTHER" id="PTHR40050:SF1">
    <property type="entry name" value="INNER SPORE COAT PROTEIN H"/>
    <property type="match status" value="1"/>
</dbReference>
<dbReference type="Proteomes" id="UP000637074">
    <property type="component" value="Unassembled WGS sequence"/>
</dbReference>
<dbReference type="RefSeq" id="WP_191273970.1">
    <property type="nucleotide sequence ID" value="NZ_BNDS01000011.1"/>
</dbReference>
<keyword evidence="2" id="KW-1185">Reference proteome</keyword>
<evidence type="ECO:0000313" key="2">
    <source>
        <dbReference type="Proteomes" id="UP000637074"/>
    </source>
</evidence>
<dbReference type="Pfam" id="PF08757">
    <property type="entry name" value="CotH"/>
    <property type="match status" value="1"/>
</dbReference>
<dbReference type="EMBL" id="BNDS01000011">
    <property type="protein sequence ID" value="GHH99340.1"/>
    <property type="molecule type" value="Genomic_DNA"/>
</dbReference>
<reference evidence="1 2" key="1">
    <citation type="journal article" date="2022" name="Int. J. Syst. Evol. Microbiol.">
        <title>Neobacillus kokaensis sp. nov., isolated from soil.</title>
        <authorList>
            <person name="Yuki K."/>
            <person name="Matsubara H."/>
            <person name="Yamaguchi S."/>
        </authorList>
    </citation>
    <scope>NUCLEOTIDE SEQUENCE [LARGE SCALE GENOMIC DNA]</scope>
    <source>
        <strain evidence="1 2">LOB 377</strain>
    </source>
</reference>
<proteinExistence type="predicted"/>
<sequence>MDETANLPLYKLFIKPIDLKELKRNIWIDEPLPAQLRIDGKRLEIDVAFRGSHIRDFPKKSYQVTFYKPKKFMGSRQIHLNAEYKDPSLIRNKLSFDFFSEIGVLAPQSRHVFLTINGKDEGVYLEIESVDENFIRRRDLPAGSIFYAVDGDANFSLMSDLEKETKKSLKAGYETKWKDSQLAEFQLQELIYKINTISPLEFEREIPKYVNVQQYLRWVAGIIFTSNYDGFVHNYALYRNGESGLFEVVPWDYDATWGRDVNGKIMEADYVPITGFNTLTARLLDVNEFRRQYRMMLQEIMSDQFTHDYMMPRVEKLLDLIRPFLSDDPYKRDHIDLFEGEPKVISDYIEERRNYLFSKLHKLE</sequence>
<dbReference type="InterPro" id="IPR014867">
    <property type="entry name" value="Spore_coat_CotH_CotH2/3/7"/>
</dbReference>
<evidence type="ECO:0000313" key="1">
    <source>
        <dbReference type="EMBL" id="GHH99340.1"/>
    </source>
</evidence>
<organism evidence="1 2">
    <name type="scientific">Neobacillus kokaensis</name>
    <dbReference type="NCBI Taxonomy" id="2759023"/>
    <lineage>
        <taxon>Bacteria</taxon>
        <taxon>Bacillati</taxon>
        <taxon>Bacillota</taxon>
        <taxon>Bacilli</taxon>
        <taxon>Bacillales</taxon>
        <taxon>Bacillaceae</taxon>
        <taxon>Neobacillus</taxon>
    </lineage>
</organism>
<protein>
    <submittedName>
        <fullName evidence="1">Inner spore coat protein H</fullName>
    </submittedName>
</protein>
<accession>A0ABQ3N9G1</accession>
<keyword evidence="1" id="KW-0167">Capsid protein</keyword>
<keyword evidence="1" id="KW-0946">Virion</keyword>